<evidence type="ECO:0000256" key="2">
    <source>
        <dbReference type="SAM" id="Phobius"/>
    </source>
</evidence>
<dbReference type="AlphaFoldDB" id="A0A6J6TXV1"/>
<evidence type="ECO:0000259" key="3">
    <source>
        <dbReference type="Pfam" id="PF01882"/>
    </source>
</evidence>
<feature type="transmembrane region" description="Helical" evidence="2">
    <location>
        <begin position="85"/>
        <end position="104"/>
    </location>
</feature>
<dbReference type="EMBL" id="CAEZYU010000085">
    <property type="protein sequence ID" value="CAB4751213.1"/>
    <property type="molecule type" value="Genomic_DNA"/>
</dbReference>
<keyword evidence="2" id="KW-0472">Membrane</keyword>
<dbReference type="PANTHER" id="PTHR34351:SF1">
    <property type="entry name" value="SLR1927 PROTEIN"/>
    <property type="match status" value="1"/>
</dbReference>
<evidence type="ECO:0000256" key="1">
    <source>
        <dbReference type="SAM" id="MobiDB-lite"/>
    </source>
</evidence>
<feature type="region of interest" description="Disordered" evidence="1">
    <location>
        <begin position="362"/>
        <end position="396"/>
    </location>
</feature>
<reference evidence="4" key="1">
    <citation type="submission" date="2020-05" db="EMBL/GenBank/DDBJ databases">
        <authorList>
            <person name="Chiriac C."/>
            <person name="Salcher M."/>
            <person name="Ghai R."/>
            <person name="Kavagutti S V."/>
        </authorList>
    </citation>
    <scope>NUCLEOTIDE SEQUENCE</scope>
</reference>
<protein>
    <submittedName>
        <fullName evidence="4">Unannotated protein</fullName>
    </submittedName>
</protein>
<gene>
    <name evidence="4" type="ORF">UFOPK2766_01668</name>
</gene>
<dbReference type="PANTHER" id="PTHR34351">
    <property type="entry name" value="SLR1927 PROTEIN-RELATED"/>
    <property type="match status" value="1"/>
</dbReference>
<feature type="transmembrane region" description="Helical" evidence="2">
    <location>
        <begin position="7"/>
        <end position="24"/>
    </location>
</feature>
<feature type="domain" description="DUF58" evidence="3">
    <location>
        <begin position="195"/>
        <end position="267"/>
    </location>
</feature>
<organism evidence="4">
    <name type="scientific">freshwater metagenome</name>
    <dbReference type="NCBI Taxonomy" id="449393"/>
    <lineage>
        <taxon>unclassified sequences</taxon>
        <taxon>metagenomes</taxon>
        <taxon>ecological metagenomes</taxon>
    </lineage>
</organism>
<sequence>MRLTKRGVALLAASPVLACGAWLFGLPEAAVLSVGAALLVVTAAVWLRFHSPQIEIQRSALPIRLRVGQPCSVQLSTSNAGRRRTAVLVLSMRVSGIGTIWIHLAPLRRSERNISSYNLPTQQRGRVVIEPTRVEAQDPFGLLSSFRSVGEATSILILPRFWSLSPLDVAVGEQNQTAALHSERSARPSDEFASLRDYLPGDDVRRIHWPSTARAGRPVMRQFENPWQHRTTVLLDLRSTTGFDSAAFERAVSAAASVIELAAREGGSAHAGLIRLVTARPRGSLLLGTEFITPSETLDPLHFRLALAEQLPDAPSPLEILQLLGPQVGGRLIICSGTTTEAEIADLQRGSQRFSSRILLTGSKTPASQDSDVPESSHSRPTNSRPTNSRTTYTRSTQSGWLHLDWTQRAELDRVWAEATRRSWEKTP</sequence>
<proteinExistence type="predicted"/>
<dbReference type="Pfam" id="PF01882">
    <property type="entry name" value="DUF58"/>
    <property type="match status" value="1"/>
</dbReference>
<accession>A0A6J6TXV1</accession>
<keyword evidence="2" id="KW-1133">Transmembrane helix</keyword>
<dbReference type="InterPro" id="IPR002881">
    <property type="entry name" value="DUF58"/>
</dbReference>
<name>A0A6J6TXV1_9ZZZZ</name>
<evidence type="ECO:0000313" key="4">
    <source>
        <dbReference type="EMBL" id="CAB4751213.1"/>
    </source>
</evidence>
<feature type="transmembrane region" description="Helical" evidence="2">
    <location>
        <begin position="30"/>
        <end position="49"/>
    </location>
</feature>
<keyword evidence="2" id="KW-0812">Transmembrane</keyword>